<reference evidence="2 3" key="1">
    <citation type="submission" date="2019-06" db="EMBL/GenBank/DDBJ databases">
        <title>Sequencing the genomes of 1000 actinobacteria strains.</title>
        <authorList>
            <person name="Klenk H.-P."/>
        </authorList>
    </citation>
    <scope>NUCLEOTIDE SEQUENCE [LARGE SCALE GENOMIC DNA]</scope>
    <source>
        <strain evidence="2 3">DSM 45511</strain>
    </source>
</reference>
<dbReference type="RefSeq" id="WP_142103525.1">
    <property type="nucleotide sequence ID" value="NZ_VFPH01000002.1"/>
</dbReference>
<proteinExistence type="predicted"/>
<dbReference type="GO" id="GO:0016301">
    <property type="term" value="F:kinase activity"/>
    <property type="evidence" value="ECO:0007669"/>
    <property type="project" value="UniProtKB-KW"/>
</dbReference>
<dbReference type="SUPFAM" id="SSF53067">
    <property type="entry name" value="Actin-like ATPase domain"/>
    <property type="match status" value="1"/>
</dbReference>
<dbReference type="Pfam" id="PF01869">
    <property type="entry name" value="BcrAD_BadFG"/>
    <property type="match status" value="1"/>
</dbReference>
<dbReference type="InterPro" id="IPR002731">
    <property type="entry name" value="ATPase_BadF"/>
</dbReference>
<keyword evidence="2" id="KW-0808">Transferase</keyword>
<dbReference type="InterPro" id="IPR043129">
    <property type="entry name" value="ATPase_NBD"/>
</dbReference>
<dbReference type="PANTHER" id="PTHR43190">
    <property type="entry name" value="N-ACETYL-D-GLUCOSAMINE KINASE"/>
    <property type="match status" value="1"/>
</dbReference>
<evidence type="ECO:0000313" key="2">
    <source>
        <dbReference type="EMBL" id="TQM36646.1"/>
    </source>
</evidence>
<evidence type="ECO:0000313" key="3">
    <source>
        <dbReference type="Proteomes" id="UP000319818"/>
    </source>
</evidence>
<keyword evidence="2" id="KW-0418">Kinase</keyword>
<gene>
    <name evidence="2" type="ORF">FB388_3830</name>
</gene>
<dbReference type="EMBL" id="VFPH01000002">
    <property type="protein sequence ID" value="TQM36646.1"/>
    <property type="molecule type" value="Genomic_DNA"/>
</dbReference>
<evidence type="ECO:0000259" key="1">
    <source>
        <dbReference type="Pfam" id="PF01869"/>
    </source>
</evidence>
<dbReference type="Gene3D" id="3.30.420.40">
    <property type="match status" value="2"/>
</dbReference>
<sequence length="311" mass="31288">MSVHVGVDGGQSELRLTIAGSGRVHTGPGFVYGCDVVPGTVAAVRTAWAQVHGAPQVARAVLGLTGLPVTAEGRERLAVAVAELVGAEEVLLCADYVTAHAGALGAGRGVVLAVGTGVGCLAVDPDTGTCHKVDAWGHLFGDDGSAFAIGRAGIAAALRAVDGRGRATVLVELAERTFGPVGELAQRLYTAPSVVDETARFAVQVASVAGSDEVAAALLRTAAAELATTAAAAVAAIPDAGSVPVACTGRLVDSTPALREGFRAELSARCPQARHIAPAGTALDGACLLAGRPDPGAYRPLVHVHRRRGDR</sequence>
<keyword evidence="3" id="KW-1185">Reference proteome</keyword>
<accession>A0A543FS31</accession>
<dbReference type="OrthoDB" id="8701357at2"/>
<dbReference type="PANTHER" id="PTHR43190:SF3">
    <property type="entry name" value="N-ACETYL-D-GLUCOSAMINE KINASE"/>
    <property type="match status" value="1"/>
</dbReference>
<dbReference type="AlphaFoldDB" id="A0A543FS31"/>
<protein>
    <submittedName>
        <fullName evidence="2">N-acetylglucosamine kinase-like BadF-type ATPase</fullName>
    </submittedName>
</protein>
<organism evidence="2 3">
    <name type="scientific">Pseudonocardia cypriaca</name>
    <dbReference type="NCBI Taxonomy" id="882449"/>
    <lineage>
        <taxon>Bacteria</taxon>
        <taxon>Bacillati</taxon>
        <taxon>Actinomycetota</taxon>
        <taxon>Actinomycetes</taxon>
        <taxon>Pseudonocardiales</taxon>
        <taxon>Pseudonocardiaceae</taxon>
        <taxon>Pseudonocardia</taxon>
    </lineage>
</organism>
<dbReference type="InterPro" id="IPR052519">
    <property type="entry name" value="Euk-type_GlcNAc_Kinase"/>
</dbReference>
<dbReference type="Proteomes" id="UP000319818">
    <property type="component" value="Unassembled WGS sequence"/>
</dbReference>
<name>A0A543FS31_9PSEU</name>
<comment type="caution">
    <text evidence="2">The sequence shown here is derived from an EMBL/GenBank/DDBJ whole genome shotgun (WGS) entry which is preliminary data.</text>
</comment>
<feature type="domain" description="ATPase BadF/BadG/BcrA/BcrD type" evidence="1">
    <location>
        <begin position="32"/>
        <end position="290"/>
    </location>
</feature>